<comment type="caution">
    <text evidence="1">The sequence shown here is derived from an EMBL/GenBank/DDBJ whole genome shotgun (WGS) entry which is preliminary data.</text>
</comment>
<keyword evidence="2" id="KW-1185">Reference proteome</keyword>
<accession>A0ABT9MQN8</accession>
<reference evidence="1 2" key="1">
    <citation type="submission" date="2023-07" db="EMBL/GenBank/DDBJ databases">
        <title>Sequencing the genomes of 1000 actinobacteria strains.</title>
        <authorList>
            <person name="Klenk H.-P."/>
        </authorList>
    </citation>
    <scope>NUCLEOTIDE SEQUENCE [LARGE SCALE GENOMIC DNA]</scope>
    <source>
        <strain evidence="1 2">DSM 44710</strain>
    </source>
</reference>
<dbReference type="EMBL" id="JAUSRA010000001">
    <property type="protein sequence ID" value="MDP9793725.1"/>
    <property type="molecule type" value="Genomic_DNA"/>
</dbReference>
<sequence length="87" mass="9602">MKANYARDGFSEGLQWAAVVGMHDSPGLEVGDHLFNNPPNLVDLSIVFLLPLLKIPSLGLLVWSEHVVADISFVARPVRHGRFNIIL</sequence>
<proteinExistence type="predicted"/>
<evidence type="ECO:0000313" key="1">
    <source>
        <dbReference type="EMBL" id="MDP9793725.1"/>
    </source>
</evidence>
<gene>
    <name evidence="1" type="ORF">J2S43_002237</name>
</gene>
<name>A0ABT9MQN8_9ACTN</name>
<dbReference type="Proteomes" id="UP001240984">
    <property type="component" value="Unassembled WGS sequence"/>
</dbReference>
<evidence type="ECO:0000313" key="2">
    <source>
        <dbReference type="Proteomes" id="UP001240984"/>
    </source>
</evidence>
<organism evidence="1 2">
    <name type="scientific">Catenuloplanes nepalensis</name>
    <dbReference type="NCBI Taxonomy" id="587533"/>
    <lineage>
        <taxon>Bacteria</taxon>
        <taxon>Bacillati</taxon>
        <taxon>Actinomycetota</taxon>
        <taxon>Actinomycetes</taxon>
        <taxon>Micromonosporales</taxon>
        <taxon>Micromonosporaceae</taxon>
        <taxon>Catenuloplanes</taxon>
    </lineage>
</organism>
<protein>
    <submittedName>
        <fullName evidence="1">Uncharacterized protein</fullName>
    </submittedName>
</protein>